<dbReference type="InterPro" id="IPR006311">
    <property type="entry name" value="TAT_signal"/>
</dbReference>
<dbReference type="AlphaFoldDB" id="A0A1I4ZY44"/>
<proteinExistence type="predicted"/>
<protein>
    <submittedName>
        <fullName evidence="2">Predicted transglutaminase-like cysteine proteinase</fullName>
    </submittedName>
</protein>
<sequence>MFRHSQLTSFARRSLLAGVASAGLVAVLVPNNAFAAAGTMRMTERTSPPAGHVYYCANNPAACNRYGQGTVALSQESWNQLLEVNASINKSIKARADGQIDEWSAYVTEGDCEDYALTKQQELLRKGWPSDALLLTTAFLNDGTYHAVLVVRTDRGEFVLDNLNPTILPWQDVPYRWNKRQAVGNPTIWQRVAGAPEPRTQRPVAGFRLRGSQ</sequence>
<dbReference type="InterPro" id="IPR010319">
    <property type="entry name" value="Transglutaminase-like_Cys_pept"/>
</dbReference>
<dbReference type="PANTHER" id="PTHR39327">
    <property type="match status" value="1"/>
</dbReference>
<evidence type="ECO:0000256" key="1">
    <source>
        <dbReference type="SAM" id="SignalP"/>
    </source>
</evidence>
<feature type="signal peptide" evidence="1">
    <location>
        <begin position="1"/>
        <end position="35"/>
    </location>
</feature>
<reference evidence="2 3" key="1">
    <citation type="submission" date="2016-10" db="EMBL/GenBank/DDBJ databases">
        <authorList>
            <person name="de Groot N.N."/>
        </authorList>
    </citation>
    <scope>NUCLEOTIDE SEQUENCE [LARGE SCALE GENOMIC DNA]</scope>
    <source>
        <strain evidence="2 3">CGMCC 1.9157</strain>
    </source>
</reference>
<gene>
    <name evidence="2" type="ORF">SAMN04488056_101271</name>
</gene>
<organism evidence="2 3">
    <name type="scientific">Cohaesibacter marisflavi</name>
    <dbReference type="NCBI Taxonomy" id="655353"/>
    <lineage>
        <taxon>Bacteria</taxon>
        <taxon>Pseudomonadati</taxon>
        <taxon>Pseudomonadota</taxon>
        <taxon>Alphaproteobacteria</taxon>
        <taxon>Hyphomicrobiales</taxon>
        <taxon>Cohaesibacteraceae</taxon>
    </lineage>
</organism>
<dbReference type="Gene3D" id="3.10.620.30">
    <property type="match status" value="1"/>
</dbReference>
<evidence type="ECO:0000313" key="2">
    <source>
        <dbReference type="EMBL" id="SFN55106.1"/>
    </source>
</evidence>
<dbReference type="EMBL" id="FOVR01000001">
    <property type="protein sequence ID" value="SFN55106.1"/>
    <property type="molecule type" value="Genomic_DNA"/>
</dbReference>
<dbReference type="PANTHER" id="PTHR39327:SF1">
    <property type="entry name" value="BLR5470 PROTEIN"/>
    <property type="match status" value="1"/>
</dbReference>
<name>A0A1I4ZY44_9HYPH</name>
<accession>A0A1I4ZY44</accession>
<dbReference type="STRING" id="655353.SAMN04488056_101271"/>
<dbReference type="Proteomes" id="UP000199236">
    <property type="component" value="Unassembled WGS sequence"/>
</dbReference>
<dbReference type="PROSITE" id="PS51318">
    <property type="entry name" value="TAT"/>
    <property type="match status" value="1"/>
</dbReference>
<dbReference type="Pfam" id="PF06035">
    <property type="entry name" value="Peptidase_C93"/>
    <property type="match status" value="1"/>
</dbReference>
<feature type="chain" id="PRO_5011722427" evidence="1">
    <location>
        <begin position="36"/>
        <end position="213"/>
    </location>
</feature>
<evidence type="ECO:0000313" key="3">
    <source>
        <dbReference type="Proteomes" id="UP000199236"/>
    </source>
</evidence>
<keyword evidence="1" id="KW-0732">Signal</keyword>
<keyword evidence="3" id="KW-1185">Reference proteome</keyword>